<evidence type="ECO:0000313" key="1">
    <source>
        <dbReference type="EMBL" id="HIZ33059.1"/>
    </source>
</evidence>
<dbReference type="Pfam" id="PF10771">
    <property type="entry name" value="DUF2582"/>
    <property type="match status" value="1"/>
</dbReference>
<dbReference type="InterPro" id="IPR036388">
    <property type="entry name" value="WH-like_DNA-bd_sf"/>
</dbReference>
<name>A0A9D2E8Q4_9BACE</name>
<reference evidence="1" key="2">
    <citation type="submission" date="2021-04" db="EMBL/GenBank/DDBJ databases">
        <authorList>
            <person name="Gilroy R."/>
        </authorList>
    </citation>
    <scope>NUCLEOTIDE SEQUENCE</scope>
    <source>
        <strain evidence="1">ChiHjej9B8-1298</strain>
    </source>
</reference>
<comment type="caution">
    <text evidence="1">The sequence shown here is derived from an EMBL/GenBank/DDBJ whole genome shotgun (WGS) entry which is preliminary data.</text>
</comment>
<dbReference type="EMBL" id="DXBX01000043">
    <property type="protein sequence ID" value="HIZ33059.1"/>
    <property type="molecule type" value="Genomic_DNA"/>
</dbReference>
<evidence type="ECO:0000313" key="2">
    <source>
        <dbReference type="Proteomes" id="UP000824028"/>
    </source>
</evidence>
<proteinExistence type="predicted"/>
<accession>A0A9D2E8Q4</accession>
<gene>
    <name evidence="1" type="ORF">H9814_05855</name>
</gene>
<dbReference type="Proteomes" id="UP000824028">
    <property type="component" value="Unassembled WGS sequence"/>
</dbReference>
<dbReference type="Gene3D" id="1.10.10.10">
    <property type="entry name" value="Winged helix-like DNA-binding domain superfamily/Winged helix DNA-binding domain"/>
    <property type="match status" value="1"/>
</dbReference>
<dbReference type="AlphaFoldDB" id="A0A9D2E8Q4"/>
<organism evidence="1 2">
    <name type="scientific">Candidatus Bacteroides merdigallinarum</name>
    <dbReference type="NCBI Taxonomy" id="2838473"/>
    <lineage>
        <taxon>Bacteria</taxon>
        <taxon>Pseudomonadati</taxon>
        <taxon>Bacteroidota</taxon>
        <taxon>Bacteroidia</taxon>
        <taxon>Bacteroidales</taxon>
        <taxon>Bacteroidaceae</taxon>
        <taxon>Bacteroides</taxon>
    </lineage>
</organism>
<dbReference type="InterPro" id="IPR019707">
    <property type="entry name" value="DUF2582"/>
</dbReference>
<protein>
    <submittedName>
        <fullName evidence="1">Winged helix-turn-helix domain-containing protein</fullName>
    </submittedName>
</protein>
<sequence length="74" mass="8565">MDAQTIGKHAGIVWRLLDHNRKWEYNELKEATGLSDRDLNAALGWLAREDKVQFETGTKDGRDYLFLELNLFIG</sequence>
<reference evidence="1" key="1">
    <citation type="journal article" date="2021" name="PeerJ">
        <title>Extensive microbial diversity within the chicken gut microbiome revealed by metagenomics and culture.</title>
        <authorList>
            <person name="Gilroy R."/>
            <person name="Ravi A."/>
            <person name="Getino M."/>
            <person name="Pursley I."/>
            <person name="Horton D.L."/>
            <person name="Alikhan N.F."/>
            <person name="Baker D."/>
            <person name="Gharbi K."/>
            <person name="Hall N."/>
            <person name="Watson M."/>
            <person name="Adriaenssens E.M."/>
            <person name="Foster-Nyarko E."/>
            <person name="Jarju S."/>
            <person name="Secka A."/>
            <person name="Antonio M."/>
            <person name="Oren A."/>
            <person name="Chaudhuri R.R."/>
            <person name="La Ragione R."/>
            <person name="Hildebrand F."/>
            <person name="Pallen M.J."/>
        </authorList>
    </citation>
    <scope>NUCLEOTIDE SEQUENCE</scope>
    <source>
        <strain evidence="1">ChiHjej9B8-1298</strain>
    </source>
</reference>